<dbReference type="RefSeq" id="WP_246595525.1">
    <property type="nucleotide sequence ID" value="NZ_BAABEA010000006.1"/>
</dbReference>
<dbReference type="InterPro" id="IPR036388">
    <property type="entry name" value="WH-like_DNA-bd_sf"/>
</dbReference>
<dbReference type="InterPro" id="IPR039425">
    <property type="entry name" value="RNA_pol_sigma-70-like"/>
</dbReference>
<dbReference type="Gene3D" id="1.10.1740.10">
    <property type="match status" value="1"/>
</dbReference>
<keyword evidence="8" id="KW-1185">Reference proteome</keyword>
<evidence type="ECO:0000259" key="5">
    <source>
        <dbReference type="Pfam" id="PF04542"/>
    </source>
</evidence>
<feature type="domain" description="RNA polymerase sigma-70 region 2" evidence="5">
    <location>
        <begin position="42"/>
        <end position="110"/>
    </location>
</feature>
<dbReference type="SUPFAM" id="SSF88659">
    <property type="entry name" value="Sigma3 and sigma4 domains of RNA polymerase sigma factors"/>
    <property type="match status" value="1"/>
</dbReference>
<dbReference type="Proteomes" id="UP000681340">
    <property type="component" value="Unassembled WGS sequence"/>
</dbReference>
<proteinExistence type="inferred from homology"/>
<organism evidence="7 8">
    <name type="scientific">Actinoplanes auranticolor</name>
    <dbReference type="NCBI Taxonomy" id="47988"/>
    <lineage>
        <taxon>Bacteria</taxon>
        <taxon>Bacillati</taxon>
        <taxon>Actinomycetota</taxon>
        <taxon>Actinomycetes</taxon>
        <taxon>Micromonosporales</taxon>
        <taxon>Micromonosporaceae</taxon>
        <taxon>Actinoplanes</taxon>
    </lineage>
</organism>
<dbReference type="GO" id="GO:0006352">
    <property type="term" value="P:DNA-templated transcription initiation"/>
    <property type="evidence" value="ECO:0007669"/>
    <property type="project" value="InterPro"/>
</dbReference>
<evidence type="ECO:0000256" key="1">
    <source>
        <dbReference type="ARBA" id="ARBA00010641"/>
    </source>
</evidence>
<keyword evidence="2" id="KW-0805">Transcription regulation</keyword>
<evidence type="ECO:0000313" key="8">
    <source>
        <dbReference type="Proteomes" id="UP000681340"/>
    </source>
</evidence>
<keyword evidence="4" id="KW-0804">Transcription</keyword>
<dbReference type="GO" id="GO:0016987">
    <property type="term" value="F:sigma factor activity"/>
    <property type="evidence" value="ECO:0007669"/>
    <property type="project" value="UniProtKB-KW"/>
</dbReference>
<evidence type="ECO:0000256" key="2">
    <source>
        <dbReference type="ARBA" id="ARBA00023015"/>
    </source>
</evidence>
<dbReference type="InterPro" id="IPR013325">
    <property type="entry name" value="RNA_pol_sigma_r2"/>
</dbReference>
<dbReference type="Pfam" id="PF08281">
    <property type="entry name" value="Sigma70_r4_2"/>
    <property type="match status" value="1"/>
</dbReference>
<dbReference type="InterPro" id="IPR014284">
    <property type="entry name" value="RNA_pol_sigma-70_dom"/>
</dbReference>
<dbReference type="PANTHER" id="PTHR43133:SF25">
    <property type="entry name" value="RNA POLYMERASE SIGMA FACTOR RFAY-RELATED"/>
    <property type="match status" value="1"/>
</dbReference>
<dbReference type="NCBIfam" id="TIGR02937">
    <property type="entry name" value="sigma70-ECF"/>
    <property type="match status" value="1"/>
</dbReference>
<accession>A0A919SNI8</accession>
<dbReference type="GO" id="GO:0003677">
    <property type="term" value="F:DNA binding"/>
    <property type="evidence" value="ECO:0007669"/>
    <property type="project" value="InterPro"/>
</dbReference>
<dbReference type="Pfam" id="PF04542">
    <property type="entry name" value="Sigma70_r2"/>
    <property type="match status" value="1"/>
</dbReference>
<dbReference type="InterPro" id="IPR013324">
    <property type="entry name" value="RNA_pol_sigma_r3/r4-like"/>
</dbReference>
<keyword evidence="3" id="KW-0731">Sigma factor</keyword>
<dbReference type="PANTHER" id="PTHR43133">
    <property type="entry name" value="RNA POLYMERASE ECF-TYPE SIGMA FACTO"/>
    <property type="match status" value="1"/>
</dbReference>
<dbReference type="InterPro" id="IPR007627">
    <property type="entry name" value="RNA_pol_sigma70_r2"/>
</dbReference>
<evidence type="ECO:0000259" key="6">
    <source>
        <dbReference type="Pfam" id="PF08281"/>
    </source>
</evidence>
<sequence length="203" mass="22521">MTYSIGLGDIVVHPGVALVASAADEDLWPLITAGHHGAFTVLYERHAEAVWNYAYRLTASWSEADDLLSVVFLTAWRRRRDLRLVHGSALPWLYVVTTNVCRGERRRLARLFRALPRLLAPDTPDHAERLAEHDAAGDRLRRVLAAVDRLPRAEREAVQLCLLGGTPVADAAAMWGISASSVHSRLARARARLHDLVLEDPDA</sequence>
<comment type="similarity">
    <text evidence="1">Belongs to the sigma-70 factor family. ECF subfamily.</text>
</comment>
<dbReference type="Gene3D" id="1.10.10.10">
    <property type="entry name" value="Winged helix-like DNA-binding domain superfamily/Winged helix DNA-binding domain"/>
    <property type="match status" value="1"/>
</dbReference>
<dbReference type="AlphaFoldDB" id="A0A919SNI8"/>
<protein>
    <submittedName>
        <fullName evidence="7">DNA-directed RNA polymerase sigma-70 factor</fullName>
    </submittedName>
</protein>
<dbReference type="InterPro" id="IPR013249">
    <property type="entry name" value="RNA_pol_sigma70_r4_t2"/>
</dbReference>
<comment type="caution">
    <text evidence="7">The sequence shown here is derived from an EMBL/GenBank/DDBJ whole genome shotgun (WGS) entry which is preliminary data.</text>
</comment>
<keyword evidence="7" id="KW-0240">DNA-directed RNA polymerase</keyword>
<dbReference type="EMBL" id="BOQL01000048">
    <property type="protein sequence ID" value="GIM73938.1"/>
    <property type="molecule type" value="Genomic_DNA"/>
</dbReference>
<evidence type="ECO:0000256" key="4">
    <source>
        <dbReference type="ARBA" id="ARBA00023163"/>
    </source>
</evidence>
<evidence type="ECO:0000313" key="7">
    <source>
        <dbReference type="EMBL" id="GIM73938.1"/>
    </source>
</evidence>
<name>A0A919SNI8_9ACTN</name>
<reference evidence="7" key="1">
    <citation type="submission" date="2021-03" db="EMBL/GenBank/DDBJ databases">
        <title>Whole genome shotgun sequence of Actinoplanes auranticolor NBRC 12245.</title>
        <authorList>
            <person name="Komaki H."/>
            <person name="Tamura T."/>
        </authorList>
    </citation>
    <scope>NUCLEOTIDE SEQUENCE</scope>
    <source>
        <strain evidence="7">NBRC 12245</strain>
    </source>
</reference>
<feature type="domain" description="RNA polymerase sigma factor 70 region 4 type 2" evidence="6">
    <location>
        <begin position="141"/>
        <end position="193"/>
    </location>
</feature>
<gene>
    <name evidence="7" type="primary">rpoE_19</name>
    <name evidence="7" type="ORF">Aau02nite_58370</name>
</gene>
<dbReference type="SUPFAM" id="SSF88946">
    <property type="entry name" value="Sigma2 domain of RNA polymerase sigma factors"/>
    <property type="match status" value="1"/>
</dbReference>
<evidence type="ECO:0000256" key="3">
    <source>
        <dbReference type="ARBA" id="ARBA00023082"/>
    </source>
</evidence>
<dbReference type="GO" id="GO:0000428">
    <property type="term" value="C:DNA-directed RNA polymerase complex"/>
    <property type="evidence" value="ECO:0007669"/>
    <property type="project" value="UniProtKB-KW"/>
</dbReference>